<dbReference type="InterPro" id="IPR036388">
    <property type="entry name" value="WH-like_DNA-bd_sf"/>
</dbReference>
<keyword evidence="5" id="KW-1185">Reference proteome</keyword>
<evidence type="ECO:0000313" key="4">
    <source>
        <dbReference type="EMBL" id="MDP9799098.1"/>
    </source>
</evidence>
<dbReference type="SUPFAM" id="SSF46785">
    <property type="entry name" value="Winged helix' DNA-binding domain"/>
    <property type="match status" value="1"/>
</dbReference>
<reference evidence="4 5" key="1">
    <citation type="submission" date="2023-07" db="EMBL/GenBank/DDBJ databases">
        <title>Sequencing the genomes of 1000 actinobacteria strains.</title>
        <authorList>
            <person name="Klenk H.-P."/>
        </authorList>
    </citation>
    <scope>NUCLEOTIDE SEQUENCE [LARGE SCALE GENOMIC DNA]</scope>
    <source>
        <strain evidence="4 5">DSM 44710</strain>
    </source>
</reference>
<dbReference type="InterPro" id="IPR050769">
    <property type="entry name" value="NAT_camello-type"/>
</dbReference>
<name>A0ABT9N6E5_9ACTN</name>
<dbReference type="SUPFAM" id="SSF55729">
    <property type="entry name" value="Acyl-CoA N-acyltransferases (Nat)"/>
    <property type="match status" value="1"/>
</dbReference>
<sequence>MDDIATVRAFNRFYTNLVGALQDEHLHTPYTLTEARVLYELAAGPGRDLLDLRRTLDLDPGYLTRIMTRFTGDGLVVQARSEADGRRRTVTLTDAGRAAAATLDALATESIGTLLDKLTDADRARLTGAMGTITRLLAPAATGRVVSLRPPRPGELGWIVQRHGAVYTAEHGFDVTFEAWVARIVADFATAHDPAREAVWIADMDGQPVGSIMCVRDDDTTAKLRVLLVEASARGLGIGGRLVGECVRFARAAGYTRMVLGTYSAMAAARRIYTRAGFALDDAVPVRAHGHDLVKETWSSML</sequence>
<evidence type="ECO:0000256" key="1">
    <source>
        <dbReference type="ARBA" id="ARBA00022679"/>
    </source>
</evidence>
<dbReference type="PROSITE" id="PS51186">
    <property type="entry name" value="GNAT"/>
    <property type="match status" value="1"/>
</dbReference>
<protein>
    <submittedName>
        <fullName evidence="4">DNA-binding MarR family transcriptional regulator/GNAT superfamily N-acetyltransferase</fullName>
    </submittedName>
</protein>
<organism evidence="4 5">
    <name type="scientific">Catenuloplanes nepalensis</name>
    <dbReference type="NCBI Taxonomy" id="587533"/>
    <lineage>
        <taxon>Bacteria</taxon>
        <taxon>Bacillati</taxon>
        <taxon>Actinomycetota</taxon>
        <taxon>Actinomycetes</taxon>
        <taxon>Micromonosporales</taxon>
        <taxon>Micromonosporaceae</taxon>
        <taxon>Catenuloplanes</taxon>
    </lineage>
</organism>
<dbReference type="PANTHER" id="PTHR13947:SF37">
    <property type="entry name" value="LD18367P"/>
    <property type="match status" value="1"/>
</dbReference>
<dbReference type="InterPro" id="IPR000835">
    <property type="entry name" value="HTH_MarR-typ"/>
</dbReference>
<dbReference type="Gene3D" id="3.40.630.30">
    <property type="match status" value="1"/>
</dbReference>
<dbReference type="Pfam" id="PF12802">
    <property type="entry name" value="MarR_2"/>
    <property type="match status" value="1"/>
</dbReference>
<keyword evidence="4" id="KW-0238">DNA-binding</keyword>
<keyword evidence="1" id="KW-0808">Transferase</keyword>
<dbReference type="InterPro" id="IPR036390">
    <property type="entry name" value="WH_DNA-bd_sf"/>
</dbReference>
<feature type="domain" description="HTH marR-type" evidence="2">
    <location>
        <begin position="1"/>
        <end position="135"/>
    </location>
</feature>
<evidence type="ECO:0000259" key="2">
    <source>
        <dbReference type="PROSITE" id="PS50995"/>
    </source>
</evidence>
<dbReference type="GO" id="GO:0003677">
    <property type="term" value="F:DNA binding"/>
    <property type="evidence" value="ECO:0007669"/>
    <property type="project" value="UniProtKB-KW"/>
</dbReference>
<dbReference type="CDD" id="cd04301">
    <property type="entry name" value="NAT_SF"/>
    <property type="match status" value="1"/>
</dbReference>
<gene>
    <name evidence="4" type="ORF">J2S43_007610</name>
</gene>
<dbReference type="EMBL" id="JAUSRA010000001">
    <property type="protein sequence ID" value="MDP9799098.1"/>
    <property type="molecule type" value="Genomic_DNA"/>
</dbReference>
<dbReference type="PROSITE" id="PS50995">
    <property type="entry name" value="HTH_MARR_2"/>
    <property type="match status" value="1"/>
</dbReference>
<dbReference type="SMART" id="SM00347">
    <property type="entry name" value="HTH_MARR"/>
    <property type="match status" value="1"/>
</dbReference>
<feature type="domain" description="N-acetyltransferase" evidence="3">
    <location>
        <begin position="159"/>
        <end position="299"/>
    </location>
</feature>
<proteinExistence type="predicted"/>
<comment type="caution">
    <text evidence="4">The sequence shown here is derived from an EMBL/GenBank/DDBJ whole genome shotgun (WGS) entry which is preliminary data.</text>
</comment>
<dbReference type="Proteomes" id="UP001240984">
    <property type="component" value="Unassembled WGS sequence"/>
</dbReference>
<accession>A0ABT9N6E5</accession>
<dbReference type="InterPro" id="IPR016181">
    <property type="entry name" value="Acyl_CoA_acyltransferase"/>
</dbReference>
<dbReference type="InterPro" id="IPR000182">
    <property type="entry name" value="GNAT_dom"/>
</dbReference>
<dbReference type="PANTHER" id="PTHR13947">
    <property type="entry name" value="GNAT FAMILY N-ACETYLTRANSFERASE"/>
    <property type="match status" value="1"/>
</dbReference>
<dbReference type="Pfam" id="PF00583">
    <property type="entry name" value="Acetyltransf_1"/>
    <property type="match status" value="1"/>
</dbReference>
<evidence type="ECO:0000313" key="5">
    <source>
        <dbReference type="Proteomes" id="UP001240984"/>
    </source>
</evidence>
<dbReference type="Gene3D" id="1.10.10.10">
    <property type="entry name" value="Winged helix-like DNA-binding domain superfamily/Winged helix DNA-binding domain"/>
    <property type="match status" value="1"/>
</dbReference>
<evidence type="ECO:0000259" key="3">
    <source>
        <dbReference type="PROSITE" id="PS51186"/>
    </source>
</evidence>
<dbReference type="RefSeq" id="WP_306837489.1">
    <property type="nucleotide sequence ID" value="NZ_JAUSRA010000001.1"/>
</dbReference>